<dbReference type="EMBL" id="JACIFY010000003">
    <property type="protein sequence ID" value="MBB4234746.1"/>
    <property type="molecule type" value="Genomic_DNA"/>
</dbReference>
<protein>
    <submittedName>
        <fullName evidence="1">Uncharacterized protein</fullName>
    </submittedName>
</protein>
<dbReference type="AlphaFoldDB" id="A0A7W6W3X6"/>
<organism evidence="1 2">
    <name type="scientific">Rhizobium esperanzae</name>
    <dbReference type="NCBI Taxonomy" id="1967781"/>
    <lineage>
        <taxon>Bacteria</taxon>
        <taxon>Pseudomonadati</taxon>
        <taxon>Pseudomonadota</taxon>
        <taxon>Alphaproteobacteria</taxon>
        <taxon>Hyphomicrobiales</taxon>
        <taxon>Rhizobiaceae</taxon>
        <taxon>Rhizobium/Agrobacterium group</taxon>
        <taxon>Rhizobium</taxon>
    </lineage>
</organism>
<reference evidence="1 2" key="1">
    <citation type="submission" date="2020-08" db="EMBL/GenBank/DDBJ databases">
        <title>Genomic Encyclopedia of Type Strains, Phase IV (KMG-V): Genome sequencing to study the core and pangenomes of soil and plant-associated prokaryotes.</title>
        <authorList>
            <person name="Whitman W."/>
        </authorList>
    </citation>
    <scope>NUCLEOTIDE SEQUENCE [LARGE SCALE GENOMIC DNA]</scope>
    <source>
        <strain evidence="1 2">SEMIA 4089</strain>
    </source>
</reference>
<evidence type="ECO:0000313" key="2">
    <source>
        <dbReference type="Proteomes" id="UP000540909"/>
    </source>
</evidence>
<proteinExistence type="predicted"/>
<accession>A0A7W6W3X6</accession>
<dbReference type="Proteomes" id="UP000540909">
    <property type="component" value="Unassembled WGS sequence"/>
</dbReference>
<evidence type="ECO:0000313" key="1">
    <source>
        <dbReference type="EMBL" id="MBB4234746.1"/>
    </source>
</evidence>
<sequence length="290" mass="31724">MVLEIAADTRQTMFHLDAVAFDFGRIANAGQHQDLWRVDGAGGKDDFATRSCNLDFAVLFELDPDRLFVLEHEPADYGIDLHRQVRTLHGGPQEGSGRRRAPTVFDVEIVDAETVLRGAVEVGVERIAGLFAGLQIDHGKLIDDRRLADRQDATGAVEGIVSSKIFLRLAEIGQHILERPAGIAKLAPRIEIMRISANILSTVENEGPAEHFPAWKILCAPLHILLRQAVKRPIVALEGKELGGQKGQIVDKFTTGSTGLEQQDLVSSFAQSAGKHGSRRTASYDDKIIV</sequence>
<name>A0A7W6W3X6_9HYPH</name>
<gene>
    <name evidence="1" type="ORF">GGD57_001302</name>
</gene>
<comment type="caution">
    <text evidence="1">The sequence shown here is derived from an EMBL/GenBank/DDBJ whole genome shotgun (WGS) entry which is preliminary data.</text>
</comment>